<comment type="caution">
    <text evidence="2">The sequence shown here is derived from an EMBL/GenBank/DDBJ whole genome shotgun (WGS) entry which is preliminary data.</text>
</comment>
<evidence type="ECO:0000256" key="1">
    <source>
        <dbReference type="SAM" id="MobiDB-lite"/>
    </source>
</evidence>
<feature type="compositionally biased region" description="Polar residues" evidence="1">
    <location>
        <begin position="112"/>
        <end position="121"/>
    </location>
</feature>
<keyword evidence="3" id="KW-1185">Reference proteome</keyword>
<dbReference type="EMBL" id="BAABCE010000004">
    <property type="protein sequence ID" value="GAA3540013.1"/>
    <property type="molecule type" value="Genomic_DNA"/>
</dbReference>
<sequence length="133" mass="14716">MSFCEARVKRVAERTVPGEIGSTQCDPAHWAVDPTERDRATPHSPERVGAATEKAFHLRFLAQSVVPDTQMTTVGKVVHLVDVPRWIHRRRRTGPTGQIAPVVKPSVSRMSAKNTAHAPSSPSYPPGYFLHRT</sequence>
<reference evidence="3" key="1">
    <citation type="journal article" date="2019" name="Int. J. Syst. Evol. Microbiol.">
        <title>The Global Catalogue of Microorganisms (GCM) 10K type strain sequencing project: providing services to taxonomists for standard genome sequencing and annotation.</title>
        <authorList>
            <consortium name="The Broad Institute Genomics Platform"/>
            <consortium name="The Broad Institute Genome Sequencing Center for Infectious Disease"/>
            <person name="Wu L."/>
            <person name="Ma J."/>
        </authorList>
    </citation>
    <scope>NUCLEOTIDE SEQUENCE [LARGE SCALE GENOMIC DNA]</scope>
    <source>
        <strain evidence="3">JCM 17656</strain>
    </source>
</reference>
<organism evidence="2 3">
    <name type="scientific">Streptomyces osmaniensis</name>
    <dbReference type="NCBI Taxonomy" id="593134"/>
    <lineage>
        <taxon>Bacteria</taxon>
        <taxon>Bacillati</taxon>
        <taxon>Actinomycetota</taxon>
        <taxon>Actinomycetes</taxon>
        <taxon>Kitasatosporales</taxon>
        <taxon>Streptomycetaceae</taxon>
        <taxon>Streptomyces</taxon>
    </lineage>
</organism>
<evidence type="ECO:0000313" key="3">
    <source>
        <dbReference type="Proteomes" id="UP001500707"/>
    </source>
</evidence>
<protein>
    <submittedName>
        <fullName evidence="2">Uncharacterized protein</fullName>
    </submittedName>
</protein>
<gene>
    <name evidence="2" type="ORF">GCM10022295_22650</name>
</gene>
<name>A0ABP6VS19_9ACTN</name>
<accession>A0ABP6VS19</accession>
<evidence type="ECO:0000313" key="2">
    <source>
        <dbReference type="EMBL" id="GAA3540013.1"/>
    </source>
</evidence>
<proteinExistence type="predicted"/>
<feature type="region of interest" description="Disordered" evidence="1">
    <location>
        <begin position="112"/>
        <end position="133"/>
    </location>
</feature>
<dbReference type="Proteomes" id="UP001500707">
    <property type="component" value="Unassembled WGS sequence"/>
</dbReference>